<organism evidence="1 2">
    <name type="scientific">Dallia pectoralis</name>
    <name type="common">Alaska blackfish</name>
    <dbReference type="NCBI Taxonomy" id="75939"/>
    <lineage>
        <taxon>Eukaryota</taxon>
        <taxon>Metazoa</taxon>
        <taxon>Chordata</taxon>
        <taxon>Craniata</taxon>
        <taxon>Vertebrata</taxon>
        <taxon>Euteleostomi</taxon>
        <taxon>Actinopterygii</taxon>
        <taxon>Neopterygii</taxon>
        <taxon>Teleostei</taxon>
        <taxon>Protacanthopterygii</taxon>
        <taxon>Esociformes</taxon>
        <taxon>Umbridae</taxon>
        <taxon>Dallia</taxon>
    </lineage>
</organism>
<name>A0ACC2GEX8_DALPE</name>
<comment type="caution">
    <text evidence="1">The sequence shown here is derived from an EMBL/GenBank/DDBJ whole genome shotgun (WGS) entry which is preliminary data.</text>
</comment>
<reference evidence="1" key="1">
    <citation type="submission" date="2021-05" db="EMBL/GenBank/DDBJ databases">
        <authorList>
            <person name="Pan Q."/>
            <person name="Jouanno E."/>
            <person name="Zahm M."/>
            <person name="Klopp C."/>
            <person name="Cabau C."/>
            <person name="Louis A."/>
            <person name="Berthelot C."/>
            <person name="Parey E."/>
            <person name="Roest Crollius H."/>
            <person name="Montfort J."/>
            <person name="Robinson-Rechavi M."/>
            <person name="Bouchez O."/>
            <person name="Lampietro C."/>
            <person name="Lopez Roques C."/>
            <person name="Donnadieu C."/>
            <person name="Postlethwait J."/>
            <person name="Bobe J."/>
            <person name="Dillon D."/>
            <person name="Chandos A."/>
            <person name="von Hippel F."/>
            <person name="Guiguen Y."/>
        </authorList>
    </citation>
    <scope>NUCLEOTIDE SEQUENCE</scope>
    <source>
        <strain evidence="1">YG-Jan2019</strain>
    </source>
</reference>
<evidence type="ECO:0000313" key="1">
    <source>
        <dbReference type="EMBL" id="KAJ8002085.1"/>
    </source>
</evidence>
<dbReference type="Proteomes" id="UP001157502">
    <property type="component" value="Chromosome 14"/>
</dbReference>
<proteinExistence type="predicted"/>
<evidence type="ECO:0000313" key="2">
    <source>
        <dbReference type="Proteomes" id="UP001157502"/>
    </source>
</evidence>
<gene>
    <name evidence="1" type="ORF">DPEC_G00176140</name>
</gene>
<keyword evidence="2" id="KW-1185">Reference proteome</keyword>
<accession>A0ACC2GEX8</accession>
<dbReference type="EMBL" id="CM055741">
    <property type="protein sequence ID" value="KAJ8002085.1"/>
    <property type="molecule type" value="Genomic_DNA"/>
</dbReference>
<sequence length="99" mass="11368">MPLWPERHLLFLLMSSGDNNQAQHDTRPQPALPPLRLVWAQREQIWQLVALRGWWWWGCTPCTQTHIAAGSTDQCRGTSVLGFNNLRMLTFKDLATQGV</sequence>
<protein>
    <submittedName>
        <fullName evidence="1">Uncharacterized protein</fullName>
    </submittedName>
</protein>